<feature type="compositionally biased region" description="Low complexity" evidence="9">
    <location>
        <begin position="679"/>
        <end position="693"/>
    </location>
</feature>
<dbReference type="InterPro" id="IPR001594">
    <property type="entry name" value="Palmitoyltrfase_DHHC"/>
</dbReference>
<reference evidence="11 13" key="2">
    <citation type="journal article" date="2018" name="Plant J.">
        <title>The Physcomitrella patens chromosome-scale assembly reveals moss genome structure and evolution.</title>
        <authorList>
            <person name="Lang D."/>
            <person name="Ullrich K.K."/>
            <person name="Murat F."/>
            <person name="Fuchs J."/>
            <person name="Jenkins J."/>
            <person name="Haas F.B."/>
            <person name="Piednoel M."/>
            <person name="Gundlach H."/>
            <person name="Van Bel M."/>
            <person name="Meyberg R."/>
            <person name="Vives C."/>
            <person name="Morata J."/>
            <person name="Symeonidi A."/>
            <person name="Hiss M."/>
            <person name="Muchero W."/>
            <person name="Kamisugi Y."/>
            <person name="Saleh O."/>
            <person name="Blanc G."/>
            <person name="Decker E.L."/>
            <person name="van Gessel N."/>
            <person name="Grimwood J."/>
            <person name="Hayes R.D."/>
            <person name="Graham S.W."/>
            <person name="Gunter L.E."/>
            <person name="McDaniel S.F."/>
            <person name="Hoernstein S.N.W."/>
            <person name="Larsson A."/>
            <person name="Li F.W."/>
            <person name="Perroud P.F."/>
            <person name="Phillips J."/>
            <person name="Ranjan P."/>
            <person name="Rokshar D.S."/>
            <person name="Rothfels C.J."/>
            <person name="Schneider L."/>
            <person name="Shu S."/>
            <person name="Stevenson D.W."/>
            <person name="Thummler F."/>
            <person name="Tillich M."/>
            <person name="Villarreal Aguilar J.C."/>
            <person name="Widiez T."/>
            <person name="Wong G.K."/>
            <person name="Wymore A."/>
            <person name="Zhang Y."/>
            <person name="Zimmer A.D."/>
            <person name="Quatrano R.S."/>
            <person name="Mayer K.F.X."/>
            <person name="Goodstein D."/>
            <person name="Casacuberta J.M."/>
            <person name="Vandepoele K."/>
            <person name="Reski R."/>
            <person name="Cuming A.C."/>
            <person name="Tuskan G.A."/>
            <person name="Maumus F."/>
            <person name="Salse J."/>
            <person name="Schmutz J."/>
            <person name="Rensing S.A."/>
        </authorList>
    </citation>
    <scope>NUCLEOTIDE SEQUENCE [LARGE SCALE GENOMIC DNA]</scope>
    <source>
        <strain evidence="12 13">cv. Gransden 2004</strain>
    </source>
</reference>
<evidence type="ECO:0000256" key="8">
    <source>
        <dbReference type="RuleBase" id="RU079119"/>
    </source>
</evidence>
<comment type="catalytic activity">
    <reaction evidence="8">
        <text>L-cysteinyl-[protein] + hexadecanoyl-CoA = S-hexadecanoyl-L-cysteinyl-[protein] + CoA</text>
        <dbReference type="Rhea" id="RHEA:36683"/>
        <dbReference type="Rhea" id="RHEA-COMP:10131"/>
        <dbReference type="Rhea" id="RHEA-COMP:11032"/>
        <dbReference type="ChEBI" id="CHEBI:29950"/>
        <dbReference type="ChEBI" id="CHEBI:57287"/>
        <dbReference type="ChEBI" id="CHEBI:57379"/>
        <dbReference type="ChEBI" id="CHEBI:74151"/>
        <dbReference type="EC" id="2.3.1.225"/>
    </reaction>
</comment>
<dbReference type="PANTHER" id="PTHR22883">
    <property type="entry name" value="ZINC FINGER DHHC DOMAIN CONTAINING PROTEIN"/>
    <property type="match status" value="1"/>
</dbReference>
<feature type="compositionally biased region" description="Polar residues" evidence="9">
    <location>
        <begin position="560"/>
        <end position="580"/>
    </location>
</feature>
<feature type="region of interest" description="Disordered" evidence="9">
    <location>
        <begin position="723"/>
        <end position="772"/>
    </location>
</feature>
<feature type="compositionally biased region" description="Polar residues" evidence="9">
    <location>
        <begin position="694"/>
        <end position="711"/>
    </location>
</feature>
<evidence type="ECO:0000256" key="9">
    <source>
        <dbReference type="SAM" id="MobiDB-lite"/>
    </source>
</evidence>
<gene>
    <name evidence="12" type="primary">LOC112283021</name>
    <name evidence="11" type="ORF">PHYPA_007439</name>
</gene>
<feature type="compositionally biased region" description="Polar residues" evidence="9">
    <location>
        <begin position="440"/>
        <end position="465"/>
    </location>
</feature>
<dbReference type="AlphaFoldDB" id="A0A2K1KJ03"/>
<keyword evidence="5 8" id="KW-1133">Transmembrane helix</keyword>
<feature type="region of interest" description="Disordered" evidence="9">
    <location>
        <begin position="375"/>
        <end position="403"/>
    </location>
</feature>
<evidence type="ECO:0000256" key="1">
    <source>
        <dbReference type="ARBA" id="ARBA00004141"/>
    </source>
</evidence>
<feature type="domain" description="Palmitoyltransferase DHHC" evidence="10">
    <location>
        <begin position="174"/>
        <end position="310"/>
    </location>
</feature>
<evidence type="ECO:0000256" key="4">
    <source>
        <dbReference type="ARBA" id="ARBA00022692"/>
    </source>
</evidence>
<evidence type="ECO:0000256" key="3">
    <source>
        <dbReference type="ARBA" id="ARBA00022679"/>
    </source>
</evidence>
<accession>A0A2K1KJ03</accession>
<keyword evidence="13" id="KW-1185">Reference proteome</keyword>
<dbReference type="EnsemblPlants" id="Pp3c5_9220V3.3">
    <property type="protein sequence ID" value="Pp3c5_9220V3.3"/>
    <property type="gene ID" value="Pp3c5_9220"/>
</dbReference>
<comment type="subcellular location">
    <subcellularLocation>
        <location evidence="1">Membrane</location>
        <topology evidence="1">Multi-pass membrane protein</topology>
    </subcellularLocation>
</comment>
<feature type="region of interest" description="Disordered" evidence="9">
    <location>
        <begin position="655"/>
        <end position="711"/>
    </location>
</feature>
<protein>
    <recommendedName>
        <fullName evidence="8">S-acyltransferase</fullName>
        <ecNumber evidence="8">2.3.1.225</ecNumber>
    </recommendedName>
    <alternativeName>
        <fullName evidence="8">Palmitoyltransferase</fullName>
    </alternativeName>
</protein>
<evidence type="ECO:0000256" key="6">
    <source>
        <dbReference type="ARBA" id="ARBA00023136"/>
    </source>
</evidence>
<dbReference type="EC" id="2.3.1.225" evidence="8"/>
<sequence>MVRRHGWQLPAHTLQVAAITVFFLLAIAYYIFLAPFLWFNGSVIAAYAVYSPVAFAVFVLYIRCTAIDPADSGVNKNQQHRNHLLNDTSESSVGVVPGPSGIGSSLRPSNPPSVALSVKENEHKEVILEEGEVESHSLPRDCSYADLLGLVFGWIFAPDDCCSSSDLQQLAVENEILFCMLCNTEVRKFSKHCRSCDKCVDGFDHHCRWLNNCIGKKNYKTFVALMSLSLMLLIVQGVVGTAVFVRCFVDRRSIGEEITEKLGNGFTRAPFAAVVAVCTAVAWLACVPLGELFFFHLILIQKGITTYEYVVAMRAQPGGPPVDDEVTSSTTSSTIPDMSRSSSVGLHLSSSLGLQQHVGWCTPPRIFVEHQDEAIPHPASGVPSATVHPEQQTNPRNSKPGNVRISAWRLAKLNKAEAVQAAENARKVSSVLRRVAHSELNPSTESDGSRGSNSSRYSMISTESSIPVAPQRRCEDRKSSLSLSPYKSELPRIRTGREPDVLALWEKSLGVDSRNAGNQARTDMASTGLDSSSKSSFTARHPVNAASKLPAVFHPADPSGSRTNNVAVSNLTRPVGSTLSDGYDASAGETTDDMRRPGKGRMIFNRSTKHSPAGSKMGTNFGDRRASWFREDSAAARTIQFKGRGISTSVLSVHQSRRAPWSSPSSASDADLAHPEGGPSSSPNPSLSLQPSQRYASNSRLRSNPQTNVSTSIFFSSPLMPIGESRRQQQANNPPNSTSRSGIPDYPRAGRSSRSNPQVTILPQTSDSNERR</sequence>
<organism evidence="11">
    <name type="scientific">Physcomitrium patens</name>
    <name type="common">Spreading-leaved earth moss</name>
    <name type="synonym">Physcomitrella patens</name>
    <dbReference type="NCBI Taxonomy" id="3218"/>
    <lineage>
        <taxon>Eukaryota</taxon>
        <taxon>Viridiplantae</taxon>
        <taxon>Streptophyta</taxon>
        <taxon>Embryophyta</taxon>
        <taxon>Bryophyta</taxon>
        <taxon>Bryophytina</taxon>
        <taxon>Bryopsida</taxon>
        <taxon>Funariidae</taxon>
        <taxon>Funariales</taxon>
        <taxon>Funariaceae</taxon>
        <taxon>Physcomitrium</taxon>
    </lineage>
</organism>
<feature type="region of interest" description="Disordered" evidence="9">
    <location>
        <begin position="319"/>
        <end position="340"/>
    </location>
</feature>
<dbReference type="GO" id="GO:0005783">
    <property type="term" value="C:endoplasmic reticulum"/>
    <property type="evidence" value="ECO:0000318"/>
    <property type="project" value="GO_Central"/>
</dbReference>
<feature type="compositionally biased region" description="Polar residues" evidence="9">
    <location>
        <begin position="389"/>
        <end position="400"/>
    </location>
</feature>
<feature type="transmembrane region" description="Helical" evidence="8">
    <location>
        <begin position="12"/>
        <end position="32"/>
    </location>
</feature>
<reference evidence="12" key="3">
    <citation type="submission" date="2020-12" db="UniProtKB">
        <authorList>
            <consortium name="EnsemblPlants"/>
        </authorList>
    </citation>
    <scope>IDENTIFICATION</scope>
</reference>
<dbReference type="Gramene" id="Pp3c5_9220V3.1">
    <property type="protein sequence ID" value="Pp3c5_9220V3.1"/>
    <property type="gene ID" value="Pp3c5_9220"/>
</dbReference>
<proteinExistence type="inferred from homology"/>
<feature type="compositionally biased region" description="Polar residues" evidence="9">
    <location>
        <begin position="515"/>
        <end position="538"/>
    </location>
</feature>
<keyword evidence="7 8" id="KW-0012">Acyltransferase</keyword>
<comment type="domain">
    <text evidence="8">The DHHC domain is required for palmitoyltransferase activity.</text>
</comment>
<keyword evidence="4 8" id="KW-0812">Transmembrane</keyword>
<dbReference type="GO" id="GO:0016020">
    <property type="term" value="C:membrane"/>
    <property type="evidence" value="ECO:0007669"/>
    <property type="project" value="UniProtKB-SubCell"/>
</dbReference>
<feature type="transmembrane region" description="Helical" evidence="8">
    <location>
        <begin position="222"/>
        <end position="245"/>
    </location>
</feature>
<feature type="transmembrane region" description="Helical" evidence="8">
    <location>
        <begin position="44"/>
        <end position="62"/>
    </location>
</feature>
<dbReference type="STRING" id="3218.A0A2K1KJ03"/>
<dbReference type="GO" id="GO:0019706">
    <property type="term" value="F:protein-cysteine S-palmitoyltransferase activity"/>
    <property type="evidence" value="ECO:0000318"/>
    <property type="project" value="GO_Central"/>
</dbReference>
<dbReference type="Gramene" id="Pp3c5_9220V3.3">
    <property type="protein sequence ID" value="Pp3c5_9220V3.3"/>
    <property type="gene ID" value="Pp3c5_9220"/>
</dbReference>
<evidence type="ECO:0000313" key="13">
    <source>
        <dbReference type="Proteomes" id="UP000006727"/>
    </source>
</evidence>
<dbReference type="GO" id="GO:0005794">
    <property type="term" value="C:Golgi apparatus"/>
    <property type="evidence" value="ECO:0000318"/>
    <property type="project" value="GO_Central"/>
</dbReference>
<dbReference type="Proteomes" id="UP000006727">
    <property type="component" value="Chromosome 5"/>
</dbReference>
<evidence type="ECO:0000256" key="5">
    <source>
        <dbReference type="ARBA" id="ARBA00022989"/>
    </source>
</evidence>
<reference evidence="11 13" key="1">
    <citation type="journal article" date="2008" name="Science">
        <title>The Physcomitrella genome reveals evolutionary insights into the conquest of land by plants.</title>
        <authorList>
            <person name="Rensing S."/>
            <person name="Lang D."/>
            <person name="Zimmer A."/>
            <person name="Terry A."/>
            <person name="Salamov A."/>
            <person name="Shapiro H."/>
            <person name="Nishiyama T."/>
            <person name="Perroud P.-F."/>
            <person name="Lindquist E."/>
            <person name="Kamisugi Y."/>
            <person name="Tanahashi T."/>
            <person name="Sakakibara K."/>
            <person name="Fujita T."/>
            <person name="Oishi K."/>
            <person name="Shin-I T."/>
            <person name="Kuroki Y."/>
            <person name="Toyoda A."/>
            <person name="Suzuki Y."/>
            <person name="Hashimoto A."/>
            <person name="Yamaguchi K."/>
            <person name="Sugano A."/>
            <person name="Kohara Y."/>
            <person name="Fujiyama A."/>
            <person name="Anterola A."/>
            <person name="Aoki S."/>
            <person name="Ashton N."/>
            <person name="Barbazuk W.B."/>
            <person name="Barker E."/>
            <person name="Bennetzen J."/>
            <person name="Bezanilla M."/>
            <person name="Blankenship R."/>
            <person name="Cho S.H."/>
            <person name="Dutcher S."/>
            <person name="Estelle M."/>
            <person name="Fawcett J.A."/>
            <person name="Gundlach H."/>
            <person name="Hanada K."/>
            <person name="Heyl A."/>
            <person name="Hicks K.A."/>
            <person name="Hugh J."/>
            <person name="Lohr M."/>
            <person name="Mayer K."/>
            <person name="Melkozernov A."/>
            <person name="Murata T."/>
            <person name="Nelson D."/>
            <person name="Pils B."/>
            <person name="Prigge M."/>
            <person name="Reiss B."/>
            <person name="Renner T."/>
            <person name="Rombauts S."/>
            <person name="Rushton P."/>
            <person name="Sanderfoot A."/>
            <person name="Schween G."/>
            <person name="Shiu S.-H."/>
            <person name="Stueber K."/>
            <person name="Theodoulou F.L."/>
            <person name="Tu H."/>
            <person name="Van de Peer Y."/>
            <person name="Verrier P.J."/>
            <person name="Waters E."/>
            <person name="Wood A."/>
            <person name="Yang L."/>
            <person name="Cove D."/>
            <person name="Cuming A."/>
            <person name="Hasebe M."/>
            <person name="Lucas S."/>
            <person name="Mishler D.B."/>
            <person name="Reski R."/>
            <person name="Grigoriev I."/>
            <person name="Quatrano R.S."/>
            <person name="Boore J.L."/>
        </authorList>
    </citation>
    <scope>NUCLEOTIDE SEQUENCE [LARGE SCALE GENOMIC DNA]</scope>
    <source>
        <strain evidence="12 13">cv. Gransden 2004</strain>
    </source>
</reference>
<dbReference type="Pfam" id="PF01529">
    <property type="entry name" value="DHHC"/>
    <property type="match status" value="1"/>
</dbReference>
<dbReference type="PROSITE" id="PS50216">
    <property type="entry name" value="DHHC"/>
    <property type="match status" value="1"/>
</dbReference>
<feature type="region of interest" description="Disordered" evidence="9">
    <location>
        <begin position="436"/>
        <end position="481"/>
    </location>
</feature>
<feature type="compositionally biased region" description="Polar residues" evidence="9">
    <location>
        <begin position="752"/>
        <end position="772"/>
    </location>
</feature>
<feature type="region of interest" description="Disordered" evidence="9">
    <location>
        <begin position="551"/>
        <end position="622"/>
    </location>
</feature>
<dbReference type="InterPro" id="IPR039859">
    <property type="entry name" value="PFA4/ZDH16/20/ERF2-like"/>
</dbReference>
<dbReference type="GO" id="GO:0006612">
    <property type="term" value="P:protein targeting to membrane"/>
    <property type="evidence" value="ECO:0000318"/>
    <property type="project" value="GO_Central"/>
</dbReference>
<name>A0A2K1KJ03_PHYPA</name>
<dbReference type="PaxDb" id="3218-PP1S64_122V6.1"/>
<evidence type="ECO:0000313" key="12">
    <source>
        <dbReference type="EnsemblPlants" id="Pp3c5_9220V3.1"/>
    </source>
</evidence>
<feature type="compositionally biased region" description="Low complexity" evidence="9">
    <location>
        <begin position="658"/>
        <end position="668"/>
    </location>
</feature>
<dbReference type="EMBL" id="ABEU02000005">
    <property type="protein sequence ID" value="PNR53764.1"/>
    <property type="molecule type" value="Genomic_DNA"/>
</dbReference>
<dbReference type="OrthoDB" id="9909019at2759"/>
<evidence type="ECO:0000313" key="11">
    <source>
        <dbReference type="EMBL" id="PNR53764.1"/>
    </source>
</evidence>
<evidence type="ECO:0000256" key="2">
    <source>
        <dbReference type="ARBA" id="ARBA00008574"/>
    </source>
</evidence>
<dbReference type="RefSeq" id="XP_024377092.1">
    <property type="nucleotide sequence ID" value="XM_024521324.2"/>
</dbReference>
<evidence type="ECO:0000259" key="10">
    <source>
        <dbReference type="Pfam" id="PF01529"/>
    </source>
</evidence>
<dbReference type="GeneID" id="112283021"/>
<feature type="region of interest" description="Disordered" evidence="9">
    <location>
        <begin position="515"/>
        <end position="539"/>
    </location>
</feature>
<dbReference type="FunCoup" id="A0A2K1KJ03">
    <property type="interactions" value="1208"/>
</dbReference>
<evidence type="ECO:0000256" key="7">
    <source>
        <dbReference type="ARBA" id="ARBA00023315"/>
    </source>
</evidence>
<dbReference type="PANTHER" id="PTHR22883:SF203">
    <property type="entry name" value="PALMITOYLTRANSFERASE"/>
    <property type="match status" value="1"/>
</dbReference>
<feature type="compositionally biased region" description="Polar residues" evidence="9">
    <location>
        <begin position="728"/>
        <end position="741"/>
    </location>
</feature>
<comment type="similarity">
    <text evidence="2 8">Belongs to the DHHC palmitoyltransferase family.</text>
</comment>
<dbReference type="KEGG" id="ppp:112283021"/>
<keyword evidence="3 8" id="KW-0808">Transferase</keyword>
<keyword evidence="6 8" id="KW-0472">Membrane</keyword>
<dbReference type="EnsemblPlants" id="Pp3c5_9220V3.1">
    <property type="protein sequence ID" value="Pp3c5_9220V3.1"/>
    <property type="gene ID" value="Pp3c5_9220"/>
</dbReference>